<dbReference type="InterPro" id="IPR039367">
    <property type="entry name" value="Och1-like"/>
</dbReference>
<reference evidence="2" key="1">
    <citation type="journal article" date="2014" name="PLoS Genet.">
        <title>Signature Gene Expression Reveals Novel Clues to the Molecular Mechanisms of Dimorphic Transition in Penicillium marneffei.</title>
        <authorList>
            <person name="Yang E."/>
            <person name="Wang G."/>
            <person name="Cai J."/>
            <person name="Woo P.C."/>
            <person name="Lau S.K."/>
            <person name="Yuen K.-Y."/>
            <person name="Chow W.-N."/>
            <person name="Lin X."/>
        </authorList>
    </citation>
    <scope>NUCLEOTIDE SEQUENCE [LARGE SCALE GENOMIC DNA]</scope>
    <source>
        <strain evidence="2">PM1</strain>
    </source>
</reference>
<dbReference type="PANTHER" id="PTHR31834">
    <property type="entry name" value="INITIATION-SPECIFIC ALPHA-1,6-MANNOSYLTRANSFERASE"/>
    <property type="match status" value="1"/>
</dbReference>
<name>A0A093VN78_TALMA</name>
<sequence length="313" mass="35007">MKTGRPARVFIAVIISFVVLHFLVAAGFGQNFKFPSFSSLSPPTTPATPTTPNRHGIPEKIWHTAKEDHVTERQQEWLDSWIKVNPSMRQELLTDRSSETFQLSIPILRADLLRYLIILAEGGYWSDLDVSCDKKVAEWIPAEYRNSEIDLVVGLEFDFEYRGPNVEVASQFCNWVFMAPPSSRSLQITVDAIVANLTQIAFKNGVDVRDITMDMLPQDVVNITGPKIMTISILDGLSKLLGRTVDDRDFSGIKHPKLVGDVLIMPGVSFAAMQNGFPTDQGDHLVTHHYEGSWKHADAEAKEKKKQQEGGNA</sequence>
<gene>
    <name evidence="2" type="ORF">GQ26_0131800</name>
</gene>
<dbReference type="EMBL" id="JPOX01000013">
    <property type="protein sequence ID" value="KFX48111.1"/>
    <property type="molecule type" value="Genomic_DNA"/>
</dbReference>
<dbReference type="PANTHER" id="PTHR31834:SF8">
    <property type="entry name" value="TRANSFERASE, PUTATIVE (AFU_ORTHOLOGUE AFUA_6G14040)-RELATED"/>
    <property type="match status" value="1"/>
</dbReference>
<comment type="caution">
    <text evidence="2">The sequence shown here is derived from an EMBL/GenBank/DDBJ whole genome shotgun (WGS) entry which is preliminary data.</text>
</comment>
<dbReference type="GO" id="GO:0006487">
    <property type="term" value="P:protein N-linked glycosylation"/>
    <property type="evidence" value="ECO:0007669"/>
    <property type="project" value="TreeGrafter"/>
</dbReference>
<evidence type="ECO:0000313" key="2">
    <source>
        <dbReference type="EMBL" id="KFX48111.1"/>
    </source>
</evidence>
<dbReference type="SUPFAM" id="SSF53448">
    <property type="entry name" value="Nucleotide-diphospho-sugar transferases"/>
    <property type="match status" value="1"/>
</dbReference>
<dbReference type="InterPro" id="IPR007577">
    <property type="entry name" value="GlycoTrfase_DXD_sugar-bd_CS"/>
</dbReference>
<keyword evidence="2" id="KW-0808">Transferase</keyword>
<proteinExistence type="inferred from homology"/>
<dbReference type="Pfam" id="PF04488">
    <property type="entry name" value="Gly_transf_sug"/>
    <property type="match status" value="1"/>
</dbReference>
<accession>A0A093VN78</accession>
<dbReference type="InterPro" id="IPR029044">
    <property type="entry name" value="Nucleotide-diphossugar_trans"/>
</dbReference>
<comment type="similarity">
    <text evidence="1">Belongs to the glycosyltransferase 32 family.</text>
</comment>
<dbReference type="GO" id="GO:0000136">
    <property type="term" value="C:mannan polymerase complex"/>
    <property type="evidence" value="ECO:0007669"/>
    <property type="project" value="TreeGrafter"/>
</dbReference>
<dbReference type="AlphaFoldDB" id="A0A093VN78"/>
<dbReference type="GO" id="GO:0000009">
    <property type="term" value="F:alpha-1,6-mannosyltransferase activity"/>
    <property type="evidence" value="ECO:0007669"/>
    <property type="project" value="InterPro"/>
</dbReference>
<dbReference type="HOGENOM" id="CLU_022381_0_0_1"/>
<evidence type="ECO:0000256" key="1">
    <source>
        <dbReference type="ARBA" id="ARBA00009003"/>
    </source>
</evidence>
<organism evidence="2">
    <name type="scientific">Talaromyces marneffei PM1</name>
    <dbReference type="NCBI Taxonomy" id="1077442"/>
    <lineage>
        <taxon>Eukaryota</taxon>
        <taxon>Fungi</taxon>
        <taxon>Dikarya</taxon>
        <taxon>Ascomycota</taxon>
        <taxon>Pezizomycotina</taxon>
        <taxon>Eurotiomycetes</taxon>
        <taxon>Eurotiomycetidae</taxon>
        <taxon>Eurotiales</taxon>
        <taxon>Trichocomaceae</taxon>
        <taxon>Talaromyces</taxon>
        <taxon>Talaromyces sect. Talaromyces</taxon>
    </lineage>
</organism>
<protein>
    <submittedName>
        <fullName evidence="2">Initiation-specific alpha-1,6-mannosyltransferase</fullName>
    </submittedName>
</protein>
<dbReference type="Gene3D" id="3.90.550.20">
    <property type="match status" value="1"/>
</dbReference>
<keyword evidence="2" id="KW-0328">Glycosyltransferase</keyword>